<dbReference type="Pfam" id="PF00534">
    <property type="entry name" value="Glycos_transf_1"/>
    <property type="match status" value="1"/>
</dbReference>
<dbReference type="InterPro" id="IPR001296">
    <property type="entry name" value="Glyco_trans_1"/>
</dbReference>
<name>A0A2N5NAG5_9BACL</name>
<organism evidence="5 6">
    <name type="scientific">Paenibacillus pasadenensis</name>
    <dbReference type="NCBI Taxonomy" id="217090"/>
    <lineage>
        <taxon>Bacteria</taxon>
        <taxon>Bacillati</taxon>
        <taxon>Bacillota</taxon>
        <taxon>Bacilli</taxon>
        <taxon>Bacillales</taxon>
        <taxon>Paenibacillaceae</taxon>
        <taxon>Paenibacillus</taxon>
    </lineage>
</organism>
<proteinExistence type="inferred from homology"/>
<sequence>MKPLVLLTDAYGGHGGIAKFNRDLLGAVCSSPQVERATAIPRIMPYPPGELPPKLDYVTAGLNSKPRYLKTVLGSLLGRARGSDVILCGHINLLPFAALAKKMTGAKLALIIHGIDAWDPVTRGGTGWALSQLDAVISVSRLTLDRFCGWTGLAGIPSYVLPNSFEPGQFTPGPRPAYLMERYGLQPQDRIVMTLGRLAGQDRRKGFDEVLEALPTLRRQVPRLRYLIVGDGSDRARLEAKAAALGVDDAVVFTGLIAEEEKADHYRLADGFAMPSHGEGFGIVLLEAMACGVPALASSKDGSSEALMHGKLGELIDPADPEQVQGGILRLLSKPRGEVPEGLGHFSYANYTARLHDILQRIGGDAAVPAGGSLRSTGKLSG</sequence>
<comment type="similarity">
    <text evidence="1">Belongs to the glycosyltransferase group 1 family. Glycosyltransferase 4 subfamily.</text>
</comment>
<dbReference type="OrthoDB" id="73743at2"/>
<accession>A0A2N5NAG5</accession>
<dbReference type="AlphaFoldDB" id="A0A2N5NAG5"/>
<dbReference type="SUPFAM" id="SSF53756">
    <property type="entry name" value="UDP-Glycosyltransferase/glycogen phosphorylase"/>
    <property type="match status" value="1"/>
</dbReference>
<gene>
    <name evidence="5" type="ORF">B8V81_1547</name>
</gene>
<evidence type="ECO:0000259" key="4">
    <source>
        <dbReference type="Pfam" id="PF00534"/>
    </source>
</evidence>
<evidence type="ECO:0000256" key="3">
    <source>
        <dbReference type="ARBA" id="ARBA00022679"/>
    </source>
</evidence>
<protein>
    <submittedName>
        <fullName evidence="5">Glycosyltransferase</fullName>
    </submittedName>
</protein>
<feature type="domain" description="Glycosyl transferase family 1" evidence="4">
    <location>
        <begin position="183"/>
        <end position="335"/>
    </location>
</feature>
<dbReference type="GO" id="GO:0016757">
    <property type="term" value="F:glycosyltransferase activity"/>
    <property type="evidence" value="ECO:0007669"/>
    <property type="project" value="UniProtKB-KW"/>
</dbReference>
<dbReference type="PANTHER" id="PTHR12526:SF640">
    <property type="entry name" value="COLANIC ACID BIOSYNTHESIS GLYCOSYLTRANSFERASE WCAL-RELATED"/>
    <property type="match status" value="1"/>
</dbReference>
<dbReference type="EMBL" id="NFEZ01000003">
    <property type="protein sequence ID" value="PLT47323.1"/>
    <property type="molecule type" value="Genomic_DNA"/>
</dbReference>
<evidence type="ECO:0000313" key="6">
    <source>
        <dbReference type="Proteomes" id="UP000234789"/>
    </source>
</evidence>
<dbReference type="Gene3D" id="3.40.50.2000">
    <property type="entry name" value="Glycogen Phosphorylase B"/>
    <property type="match status" value="2"/>
</dbReference>
<dbReference type="RefSeq" id="WP_052333604.1">
    <property type="nucleotide sequence ID" value="NZ_BIMM01000040.1"/>
</dbReference>
<evidence type="ECO:0000313" key="5">
    <source>
        <dbReference type="EMBL" id="PLT47323.1"/>
    </source>
</evidence>
<keyword evidence="3 5" id="KW-0808">Transferase</keyword>
<evidence type="ECO:0000256" key="1">
    <source>
        <dbReference type="ARBA" id="ARBA00009481"/>
    </source>
</evidence>
<comment type="caution">
    <text evidence="5">The sequence shown here is derived from an EMBL/GenBank/DDBJ whole genome shotgun (WGS) entry which is preliminary data.</text>
</comment>
<evidence type="ECO:0000256" key="2">
    <source>
        <dbReference type="ARBA" id="ARBA00022676"/>
    </source>
</evidence>
<dbReference type="PANTHER" id="PTHR12526">
    <property type="entry name" value="GLYCOSYLTRANSFERASE"/>
    <property type="match status" value="1"/>
</dbReference>
<dbReference type="Proteomes" id="UP000234789">
    <property type="component" value="Unassembled WGS sequence"/>
</dbReference>
<reference evidence="5 6" key="1">
    <citation type="submission" date="2017-05" db="EMBL/GenBank/DDBJ databases">
        <title>Functional genome analysis of Paenibacillus pasadenensis strain R16: insights on endophytic life style and antifungal activity.</title>
        <authorList>
            <person name="Passera A."/>
            <person name="Marcolungo L."/>
            <person name="Casati P."/>
            <person name="Brasca M."/>
            <person name="Quaglino F."/>
            <person name="Delledonne M."/>
        </authorList>
    </citation>
    <scope>NUCLEOTIDE SEQUENCE [LARGE SCALE GENOMIC DNA]</scope>
    <source>
        <strain evidence="5 6">R16</strain>
    </source>
</reference>
<keyword evidence="6" id="KW-1185">Reference proteome</keyword>
<keyword evidence="2" id="KW-0328">Glycosyltransferase</keyword>